<dbReference type="InterPro" id="IPR002831">
    <property type="entry name" value="Tscrpt_reg_TrmB_N"/>
</dbReference>
<sequence>MKKITNYLVDLGLTEVEANIYQGLLQTGPTTVKVLSEHMHMKRITTHFNVESLIEKGLIVQTMHGARRKIKAENPNTIKELIKRQLSEANSLMKSFPDMHSQLIEIMNKGNHQKQVEVSYYEGKNSVFNVYKQSMQADEVFSFVNLEKFYSIFPNTDKLFWDALIKNPKRKAWDIAVKSNIAEKISKGHPRYFCKFIPPSLEFSGFDLIQFQNYLAIVQLENQNVSATVIKSPTIALSFKALHKSMWGLIKV</sequence>
<accession>A0A2M7QJJ9</accession>
<evidence type="ECO:0000259" key="1">
    <source>
        <dbReference type="Pfam" id="PF01978"/>
    </source>
</evidence>
<proteinExistence type="predicted"/>
<comment type="caution">
    <text evidence="2">The sequence shown here is derived from an EMBL/GenBank/DDBJ whole genome shotgun (WGS) entry which is preliminary data.</text>
</comment>
<dbReference type="Proteomes" id="UP000229401">
    <property type="component" value="Unassembled WGS sequence"/>
</dbReference>
<reference evidence="3" key="1">
    <citation type="submission" date="2017-09" db="EMBL/GenBank/DDBJ databases">
        <title>Depth-based differentiation of microbial function through sediment-hosted aquifers and enrichment of novel symbionts in the deep terrestrial subsurface.</title>
        <authorList>
            <person name="Probst A.J."/>
            <person name="Ladd B."/>
            <person name="Jarett J.K."/>
            <person name="Geller-Mcgrath D.E."/>
            <person name="Sieber C.M.K."/>
            <person name="Emerson J.B."/>
            <person name="Anantharaman K."/>
            <person name="Thomas B.C."/>
            <person name="Malmstrom R."/>
            <person name="Stieglmeier M."/>
            <person name="Klingl A."/>
            <person name="Woyke T."/>
            <person name="Ryan C.M."/>
            <person name="Banfield J.F."/>
        </authorList>
    </citation>
    <scope>NUCLEOTIDE SEQUENCE [LARGE SCALE GENOMIC DNA]</scope>
</reference>
<dbReference type="EMBL" id="PFLI01000021">
    <property type="protein sequence ID" value="PIY72507.1"/>
    <property type="molecule type" value="Genomic_DNA"/>
</dbReference>
<name>A0A2M7QJJ9_9BACT</name>
<organism evidence="2 3">
    <name type="scientific">Candidatus Roizmanbacteria bacterium CG_4_10_14_0_8_um_filter_33_9</name>
    <dbReference type="NCBI Taxonomy" id="1974826"/>
    <lineage>
        <taxon>Bacteria</taxon>
        <taxon>Candidatus Roizmaniibacteriota</taxon>
    </lineage>
</organism>
<evidence type="ECO:0000313" key="3">
    <source>
        <dbReference type="Proteomes" id="UP000229401"/>
    </source>
</evidence>
<gene>
    <name evidence="2" type="ORF">COY87_00600</name>
</gene>
<dbReference type="InterPro" id="IPR036390">
    <property type="entry name" value="WH_DNA-bd_sf"/>
</dbReference>
<dbReference type="AlphaFoldDB" id="A0A2M7QJJ9"/>
<dbReference type="SUPFAM" id="SSF46785">
    <property type="entry name" value="Winged helix' DNA-binding domain"/>
    <property type="match status" value="1"/>
</dbReference>
<dbReference type="InterPro" id="IPR036388">
    <property type="entry name" value="WH-like_DNA-bd_sf"/>
</dbReference>
<evidence type="ECO:0000313" key="2">
    <source>
        <dbReference type="EMBL" id="PIY72507.1"/>
    </source>
</evidence>
<protein>
    <recommendedName>
        <fullName evidence="1">Transcription regulator TrmB N-terminal domain-containing protein</fullName>
    </recommendedName>
</protein>
<dbReference type="Gene3D" id="1.10.10.10">
    <property type="entry name" value="Winged helix-like DNA-binding domain superfamily/Winged helix DNA-binding domain"/>
    <property type="match status" value="1"/>
</dbReference>
<dbReference type="Pfam" id="PF01978">
    <property type="entry name" value="TrmB"/>
    <property type="match status" value="1"/>
</dbReference>
<feature type="domain" description="Transcription regulator TrmB N-terminal" evidence="1">
    <location>
        <begin position="10"/>
        <end position="72"/>
    </location>
</feature>